<evidence type="ECO:0000313" key="2">
    <source>
        <dbReference type="EMBL" id="MEP1060376.1"/>
    </source>
</evidence>
<organism evidence="2 3">
    <name type="scientific">Stenomitos frigidus AS-A4</name>
    <dbReference type="NCBI Taxonomy" id="2933935"/>
    <lineage>
        <taxon>Bacteria</taxon>
        <taxon>Bacillati</taxon>
        <taxon>Cyanobacteriota</taxon>
        <taxon>Cyanophyceae</taxon>
        <taxon>Leptolyngbyales</taxon>
        <taxon>Leptolyngbyaceae</taxon>
        <taxon>Stenomitos</taxon>
    </lineage>
</organism>
<proteinExistence type="predicted"/>
<dbReference type="Proteomes" id="UP001476950">
    <property type="component" value="Unassembled WGS sequence"/>
</dbReference>
<accession>A0ABV0KN04</accession>
<keyword evidence="3" id="KW-1185">Reference proteome</keyword>
<name>A0ABV0KN04_9CYAN</name>
<dbReference type="Gene3D" id="1.10.3680.10">
    <property type="entry name" value="TerB-like"/>
    <property type="match status" value="1"/>
</dbReference>
<comment type="caution">
    <text evidence="2">The sequence shown here is derived from an EMBL/GenBank/DDBJ whole genome shotgun (WGS) entry which is preliminary data.</text>
</comment>
<evidence type="ECO:0000259" key="1">
    <source>
        <dbReference type="Pfam" id="PF06967"/>
    </source>
</evidence>
<dbReference type="EMBL" id="JAMPLM010000017">
    <property type="protein sequence ID" value="MEP1060376.1"/>
    <property type="molecule type" value="Genomic_DNA"/>
</dbReference>
<dbReference type="InterPro" id="IPR029024">
    <property type="entry name" value="TerB-like"/>
</dbReference>
<dbReference type="Pfam" id="PF06967">
    <property type="entry name" value="Mo-nitro_C"/>
    <property type="match status" value="1"/>
</dbReference>
<dbReference type="InterPro" id="IPR009717">
    <property type="entry name" value="Mo-dep_Nase_C"/>
</dbReference>
<dbReference type="SUPFAM" id="SSF158682">
    <property type="entry name" value="TerB-like"/>
    <property type="match status" value="1"/>
</dbReference>
<gene>
    <name evidence="2" type="ORF">NDI38_18225</name>
</gene>
<protein>
    <submittedName>
        <fullName evidence="2">Nitrogenase</fullName>
    </submittedName>
</protein>
<sequence>MTSRLQSSYTSQQVSVWLRGLLTIAWADGHFDPQEQHLITSLVNQELNAADTSKALEPISPAELAEALGHDSALAENFMRMAVMVAIADGAYSSCEDEMLFQYCQALGLNTEVLEVLRTTLSEPESESEAAPAGAMLVSSGERPMQAYVDLKPQPTLLNPVRDWLDKMEVQDPKIARLLCKLIPPQCPFERDINFFGRTIAHIPPLCKLNPLYDQLVGLRFRALSYLADECGEDISAYC</sequence>
<dbReference type="CDD" id="cd07177">
    <property type="entry name" value="terB_like"/>
    <property type="match status" value="1"/>
</dbReference>
<feature type="domain" description="Mo-dependent nitrogenase C-terminal" evidence="1">
    <location>
        <begin position="157"/>
        <end position="239"/>
    </location>
</feature>
<evidence type="ECO:0000313" key="3">
    <source>
        <dbReference type="Proteomes" id="UP001476950"/>
    </source>
</evidence>
<reference evidence="2 3" key="1">
    <citation type="submission" date="2022-04" db="EMBL/GenBank/DDBJ databases">
        <title>Positive selection, recombination, and allopatry shape intraspecific diversity of widespread and dominant cyanobacteria.</title>
        <authorList>
            <person name="Wei J."/>
            <person name="Shu W."/>
            <person name="Hu C."/>
        </authorList>
    </citation>
    <scope>NUCLEOTIDE SEQUENCE [LARGE SCALE GENOMIC DNA]</scope>
    <source>
        <strain evidence="2 3">AS-A4</strain>
    </source>
</reference>